<dbReference type="AlphaFoldDB" id="A0A561QHC5"/>
<proteinExistence type="predicted"/>
<reference evidence="2 3" key="1">
    <citation type="submission" date="2019-06" db="EMBL/GenBank/DDBJ databases">
        <title>Sorghum-associated microbial communities from plants grown in Nebraska, USA.</title>
        <authorList>
            <person name="Schachtman D."/>
        </authorList>
    </citation>
    <scope>NUCLEOTIDE SEQUENCE [LARGE SCALE GENOMIC DNA]</scope>
    <source>
        <strain evidence="2 3">1225</strain>
    </source>
</reference>
<dbReference type="InterPro" id="IPR011009">
    <property type="entry name" value="Kinase-like_dom_sf"/>
</dbReference>
<gene>
    <name evidence="2" type="ORF">FHW37_107106</name>
</gene>
<dbReference type="OrthoDB" id="2801014at2"/>
<protein>
    <submittedName>
        <fullName evidence="2">Hygromycin-B 7''-O-kinase</fullName>
    </submittedName>
</protein>
<dbReference type="RefSeq" id="WP_145640982.1">
    <property type="nucleotide sequence ID" value="NZ_VIWP01000007.1"/>
</dbReference>
<dbReference type="Gene3D" id="3.90.1200.10">
    <property type="match status" value="1"/>
</dbReference>
<dbReference type="Pfam" id="PF01636">
    <property type="entry name" value="APH"/>
    <property type="match status" value="1"/>
</dbReference>
<dbReference type="GO" id="GO:0016301">
    <property type="term" value="F:kinase activity"/>
    <property type="evidence" value="ECO:0007669"/>
    <property type="project" value="UniProtKB-KW"/>
</dbReference>
<keyword evidence="2" id="KW-0418">Kinase</keyword>
<evidence type="ECO:0000313" key="2">
    <source>
        <dbReference type="EMBL" id="TWF49739.1"/>
    </source>
</evidence>
<feature type="domain" description="Aminoglycoside phosphotransferase" evidence="1">
    <location>
        <begin position="56"/>
        <end position="269"/>
    </location>
</feature>
<dbReference type="CDD" id="cd05120">
    <property type="entry name" value="APH_ChoK_like"/>
    <property type="match status" value="1"/>
</dbReference>
<keyword evidence="2" id="KW-0808">Transferase</keyword>
<dbReference type="PANTHER" id="PTHR21310">
    <property type="entry name" value="AMINOGLYCOSIDE PHOSPHOTRANSFERASE-RELATED-RELATED"/>
    <property type="match status" value="1"/>
</dbReference>
<dbReference type="EMBL" id="VIWP01000007">
    <property type="protein sequence ID" value="TWF49739.1"/>
    <property type="molecule type" value="Genomic_DNA"/>
</dbReference>
<dbReference type="PANTHER" id="PTHR21310:SF15">
    <property type="entry name" value="AMINOGLYCOSIDE PHOSPHOTRANSFERASE DOMAIN-CONTAINING PROTEIN"/>
    <property type="match status" value="1"/>
</dbReference>
<keyword evidence="3" id="KW-1185">Reference proteome</keyword>
<dbReference type="PIRSF" id="PIRSF000707">
    <property type="entry name" value="Hygromycin-B_kinase"/>
    <property type="match status" value="1"/>
</dbReference>
<accession>A0A561QHC5</accession>
<dbReference type="SUPFAM" id="SSF56112">
    <property type="entry name" value="Protein kinase-like (PK-like)"/>
    <property type="match status" value="1"/>
</dbReference>
<evidence type="ECO:0000259" key="1">
    <source>
        <dbReference type="Pfam" id="PF01636"/>
    </source>
</evidence>
<evidence type="ECO:0000313" key="3">
    <source>
        <dbReference type="Proteomes" id="UP000320653"/>
    </source>
</evidence>
<dbReference type="InterPro" id="IPR051678">
    <property type="entry name" value="AGP_Transferase"/>
</dbReference>
<comment type="caution">
    <text evidence="2">The sequence shown here is derived from an EMBL/GenBank/DDBJ whole genome shotgun (WGS) entry which is preliminary data.</text>
</comment>
<name>A0A561QHC5_9HYPH</name>
<sequence length="318" mass="35489">MTDLFPTITDSDHFRSWRKESRNWQPILAEIAAAENLRFANVRPFSTGTNLVLALDENLILKIFPPLYRRQFEVERATLALLQGRLSLSTPDLVAAGEIFGWGYIGMTRVKGITGSEVWPVLAEDDKEHILGQIGETIAEVQSVPVGPLAEVGPAWPNLISTQIANCHRRHASQGLGGKFLDDLDELVADAPSIIPLDTPPVILTGEYIPENFQLSDEGGRWHLSGLIDFGDVMTGWSQYDLLGPSAFMTAGQPRRVRRLLQGFGIDPADIDDTWRRRLFTMMLLHRASDLRNVDVPNWQSRVSRLGDLAGLIWPTED</sequence>
<dbReference type="Proteomes" id="UP000320653">
    <property type="component" value="Unassembled WGS sequence"/>
</dbReference>
<organism evidence="2 3">
    <name type="scientific">Neorhizobium alkalisoli</name>
    <dbReference type="NCBI Taxonomy" id="528178"/>
    <lineage>
        <taxon>Bacteria</taxon>
        <taxon>Pseudomonadati</taxon>
        <taxon>Pseudomonadota</taxon>
        <taxon>Alphaproteobacteria</taxon>
        <taxon>Hyphomicrobiales</taxon>
        <taxon>Rhizobiaceae</taxon>
        <taxon>Rhizobium/Agrobacterium group</taxon>
        <taxon>Neorhizobium</taxon>
    </lineage>
</organism>
<dbReference type="InterPro" id="IPR016259">
    <property type="entry name" value="Hygromycin-B_Kinase"/>
</dbReference>
<dbReference type="InterPro" id="IPR002575">
    <property type="entry name" value="Aminoglycoside_PTrfase"/>
</dbReference>